<organism evidence="12 13">
    <name type="scientific">Phocoena sinus</name>
    <name type="common">Vaquita</name>
    <dbReference type="NCBI Taxonomy" id="42100"/>
    <lineage>
        <taxon>Eukaryota</taxon>
        <taxon>Metazoa</taxon>
        <taxon>Chordata</taxon>
        <taxon>Craniata</taxon>
        <taxon>Vertebrata</taxon>
        <taxon>Euteleostomi</taxon>
        <taxon>Mammalia</taxon>
        <taxon>Eutheria</taxon>
        <taxon>Laurasiatheria</taxon>
        <taxon>Artiodactyla</taxon>
        <taxon>Whippomorpha</taxon>
        <taxon>Cetacea</taxon>
        <taxon>Odontoceti</taxon>
        <taxon>Phocoenidae</taxon>
        <taxon>Phocoena</taxon>
    </lineage>
</organism>
<evidence type="ECO:0000256" key="3">
    <source>
        <dbReference type="ARBA" id="ARBA00004510"/>
    </source>
</evidence>
<dbReference type="FunFam" id="2.40.50.100:FF:000048">
    <property type="entry name" value="Protein Abitram"/>
    <property type="match status" value="1"/>
</dbReference>
<dbReference type="GO" id="GO:0051015">
    <property type="term" value="F:actin filament binding"/>
    <property type="evidence" value="ECO:0007669"/>
    <property type="project" value="TreeGrafter"/>
</dbReference>
<evidence type="ECO:0000313" key="13">
    <source>
        <dbReference type="Proteomes" id="UP000694554"/>
    </source>
</evidence>
<evidence type="ECO:0000256" key="9">
    <source>
        <dbReference type="ARBA" id="ARBA00030463"/>
    </source>
</evidence>
<dbReference type="Gene3D" id="2.40.50.100">
    <property type="match status" value="1"/>
</dbReference>
<dbReference type="Proteomes" id="UP000694554">
    <property type="component" value="Chromosome 6"/>
</dbReference>
<comment type="subcellular location">
    <subcellularLocation>
        <location evidence="1">Cell projection</location>
        <location evidence="1">Dendrite</location>
    </subcellularLocation>
    <subcellularLocation>
        <location evidence="4">Cell projection</location>
        <location evidence="4">Growth cone</location>
    </subcellularLocation>
    <subcellularLocation>
        <location evidence="3">Cell projection</location>
        <location evidence="3">Lamellipodium</location>
    </subcellularLocation>
    <subcellularLocation>
        <location evidence="2">Nucleus speckle</location>
    </subcellularLocation>
</comment>
<accession>A0A8C9E5K9</accession>
<proteinExistence type="inferred from homology"/>
<dbReference type="GO" id="GO:0016607">
    <property type="term" value="C:nuclear speck"/>
    <property type="evidence" value="ECO:0007669"/>
    <property type="project" value="UniProtKB-SubCell"/>
</dbReference>
<dbReference type="InterPro" id="IPR039169">
    <property type="entry name" value="Abitram"/>
</dbReference>
<evidence type="ECO:0000256" key="10">
    <source>
        <dbReference type="ARBA" id="ARBA00030786"/>
    </source>
</evidence>
<comment type="similarity">
    <text evidence="5">Belongs to the ABITRAM family.</text>
</comment>
<reference evidence="12" key="1">
    <citation type="submission" date="2019-08" db="EMBL/GenBank/DDBJ databases">
        <title>Phocoena sinus (Vaquita) genome, mPhoSin1, primary haplotype.</title>
        <authorList>
            <person name="Morin P."/>
            <person name="Mountcastle J."/>
            <person name="Fungtammasan C."/>
            <person name="Rhie A."/>
            <person name="Rojas-Bracho L."/>
            <person name="Smith C.R."/>
            <person name="Taylor B.L."/>
            <person name="Gulland F.M.D."/>
            <person name="Musser W."/>
            <person name="Houck M."/>
            <person name="Haase B."/>
            <person name="Paez S."/>
            <person name="Howe K."/>
            <person name="Torrance J."/>
            <person name="Formenti G."/>
            <person name="Phillippy A."/>
            <person name="Ryder O."/>
            <person name="Jarvis E.D."/>
            <person name="Fedrigo O."/>
        </authorList>
    </citation>
    <scope>NUCLEOTIDE SEQUENCE [LARGE SCALE GENOMIC DNA]</scope>
</reference>
<evidence type="ECO:0000256" key="2">
    <source>
        <dbReference type="ARBA" id="ARBA00004324"/>
    </source>
</evidence>
<dbReference type="GO" id="GO:0048813">
    <property type="term" value="P:dendrite morphogenesis"/>
    <property type="evidence" value="ECO:0007669"/>
    <property type="project" value="TreeGrafter"/>
</dbReference>
<keyword evidence="7" id="KW-0539">Nucleus</keyword>
<dbReference type="PANTHER" id="PTHR13651">
    <property type="entry name" value="PROTEIN ABITRAM"/>
    <property type="match status" value="1"/>
</dbReference>
<sequence length="200" mass="22205">MIKIRCPETPVAASAAEPVVPSLMDRYFTRWYKADVKGKPCEDHCILQHCNCNNTGSIFAPCRICVITLAGSHPVLQSGKVIKSISYQISTNCSRLQNKVSGKFKRGAQFLTELAPLCKIYCSDGKEYTISSCVRGRLMEVNENILHKPSILQEKPSTEGYIAVVLPKFEESKSITEGLLTQKQYEEVVVKRINATTATS</sequence>
<reference evidence="12" key="3">
    <citation type="submission" date="2025-09" db="UniProtKB">
        <authorList>
            <consortium name="Ensembl"/>
        </authorList>
    </citation>
    <scope>IDENTIFICATION</scope>
</reference>
<evidence type="ECO:0000256" key="8">
    <source>
        <dbReference type="ARBA" id="ARBA00023273"/>
    </source>
</evidence>
<dbReference type="GO" id="GO:0030027">
    <property type="term" value="C:lamellipodium"/>
    <property type="evidence" value="ECO:0007669"/>
    <property type="project" value="UniProtKB-SubCell"/>
</dbReference>
<evidence type="ECO:0000256" key="6">
    <source>
        <dbReference type="ARBA" id="ARBA00019325"/>
    </source>
</evidence>
<dbReference type="AlphaFoldDB" id="A0A8C9E5K9"/>
<dbReference type="Pfam" id="PF01597">
    <property type="entry name" value="GCV_H"/>
    <property type="match status" value="1"/>
</dbReference>
<dbReference type="GO" id="GO:0030425">
    <property type="term" value="C:dendrite"/>
    <property type="evidence" value="ECO:0007669"/>
    <property type="project" value="UniProtKB-SubCell"/>
</dbReference>
<dbReference type="GO" id="GO:0032433">
    <property type="term" value="C:filopodium tip"/>
    <property type="evidence" value="ECO:0007669"/>
    <property type="project" value="TreeGrafter"/>
</dbReference>
<dbReference type="GO" id="GO:0051489">
    <property type="term" value="P:regulation of filopodium assembly"/>
    <property type="evidence" value="ECO:0007669"/>
    <property type="project" value="TreeGrafter"/>
</dbReference>
<name>A0A8C9E5K9_PHOSS</name>
<dbReference type="Ensembl" id="ENSPSNT00000023785.1">
    <property type="protein sequence ID" value="ENSPSNP00000021125.1"/>
    <property type="gene ID" value="ENSPSNG00000015464.1"/>
</dbReference>
<evidence type="ECO:0000256" key="1">
    <source>
        <dbReference type="ARBA" id="ARBA00004279"/>
    </source>
</evidence>
<evidence type="ECO:0000256" key="5">
    <source>
        <dbReference type="ARBA" id="ARBA00010764"/>
    </source>
</evidence>
<comment type="subunit">
    <text evidence="11">Interacts with F-actin. Interacts with G-actin.</text>
</comment>
<evidence type="ECO:0000313" key="12">
    <source>
        <dbReference type="Ensembl" id="ENSPSNP00000021125.1"/>
    </source>
</evidence>
<dbReference type="GO" id="GO:0003785">
    <property type="term" value="F:actin monomer binding"/>
    <property type="evidence" value="ECO:0007669"/>
    <property type="project" value="TreeGrafter"/>
</dbReference>
<dbReference type="GO" id="GO:0030426">
    <property type="term" value="C:growth cone"/>
    <property type="evidence" value="ECO:0007669"/>
    <property type="project" value="UniProtKB-SubCell"/>
</dbReference>
<dbReference type="SUPFAM" id="SSF51230">
    <property type="entry name" value="Single hybrid motif"/>
    <property type="match status" value="1"/>
</dbReference>
<evidence type="ECO:0000256" key="7">
    <source>
        <dbReference type="ARBA" id="ARBA00023242"/>
    </source>
</evidence>
<dbReference type="InterPro" id="IPR011053">
    <property type="entry name" value="Single_hybrid_motif"/>
</dbReference>
<protein>
    <recommendedName>
        <fullName evidence="6">Protein Abitram</fullName>
    </recommendedName>
    <alternativeName>
        <fullName evidence="9">Actin-binding transcription modulator</fullName>
    </alternativeName>
    <alternativeName>
        <fullName evidence="10">Protein Simiate</fullName>
    </alternativeName>
</protein>
<evidence type="ECO:0000256" key="4">
    <source>
        <dbReference type="ARBA" id="ARBA00004624"/>
    </source>
</evidence>
<dbReference type="PANTHER" id="PTHR13651:SF0">
    <property type="entry name" value="PROTEIN ABITRAM"/>
    <property type="match status" value="1"/>
</dbReference>
<keyword evidence="8" id="KW-0966">Cell projection</keyword>
<dbReference type="GO" id="GO:0030833">
    <property type="term" value="P:regulation of actin filament polymerization"/>
    <property type="evidence" value="ECO:0007669"/>
    <property type="project" value="TreeGrafter"/>
</dbReference>
<dbReference type="GeneTree" id="ENSGT00450000040303"/>
<gene>
    <name evidence="12" type="primary">LOC116755739</name>
</gene>
<reference evidence="12" key="2">
    <citation type="submission" date="2025-08" db="UniProtKB">
        <authorList>
            <consortium name="Ensembl"/>
        </authorList>
    </citation>
    <scope>IDENTIFICATION</scope>
</reference>
<dbReference type="InterPro" id="IPR033753">
    <property type="entry name" value="GCV_H/Fam206"/>
</dbReference>
<keyword evidence="13" id="KW-1185">Reference proteome</keyword>
<evidence type="ECO:0000256" key="11">
    <source>
        <dbReference type="ARBA" id="ARBA00064568"/>
    </source>
</evidence>